<dbReference type="STRING" id="503106.A0A218Z2I1"/>
<evidence type="ECO:0000313" key="10">
    <source>
        <dbReference type="EMBL" id="OWP01942.1"/>
    </source>
</evidence>
<feature type="transmembrane region" description="Helical" evidence="8">
    <location>
        <begin position="41"/>
        <end position="58"/>
    </location>
</feature>
<comment type="subcellular location">
    <subcellularLocation>
        <location evidence="1">Membrane</location>
        <topology evidence="1">Multi-pass membrane protein</topology>
    </subcellularLocation>
</comment>
<keyword evidence="5 8" id="KW-1133">Transmembrane helix</keyword>
<feature type="transmembrane region" description="Helical" evidence="8">
    <location>
        <begin position="420"/>
        <end position="440"/>
    </location>
</feature>
<protein>
    <recommendedName>
        <fullName evidence="9">Wax synthase domain-containing protein</fullName>
    </recommendedName>
</protein>
<feature type="compositionally biased region" description="Polar residues" evidence="7">
    <location>
        <begin position="153"/>
        <end position="166"/>
    </location>
</feature>
<feature type="transmembrane region" description="Helical" evidence="8">
    <location>
        <begin position="328"/>
        <end position="353"/>
    </location>
</feature>
<dbReference type="InterPro" id="IPR044851">
    <property type="entry name" value="Wax_synthase"/>
</dbReference>
<evidence type="ECO:0000256" key="8">
    <source>
        <dbReference type="SAM" id="Phobius"/>
    </source>
</evidence>
<feature type="domain" description="Wax synthase" evidence="9">
    <location>
        <begin position="367"/>
        <end position="455"/>
    </location>
</feature>
<evidence type="ECO:0000256" key="5">
    <source>
        <dbReference type="ARBA" id="ARBA00022989"/>
    </source>
</evidence>
<keyword evidence="11" id="KW-1185">Reference proteome</keyword>
<feature type="transmembrane region" description="Helical" evidence="8">
    <location>
        <begin position="485"/>
        <end position="503"/>
    </location>
</feature>
<evidence type="ECO:0000256" key="3">
    <source>
        <dbReference type="ARBA" id="ARBA00022679"/>
    </source>
</evidence>
<dbReference type="OrthoDB" id="2796277at2759"/>
<dbReference type="PANTHER" id="PTHR31595:SF67">
    <property type="entry name" value="WAX SYNTHASE DOMAIN-CONTAINING PROTEIN"/>
    <property type="match status" value="1"/>
</dbReference>
<comment type="similarity">
    <text evidence="2">Belongs to the wax synthase family.</text>
</comment>
<proteinExistence type="inferred from homology"/>
<evidence type="ECO:0000256" key="1">
    <source>
        <dbReference type="ARBA" id="ARBA00004141"/>
    </source>
</evidence>
<evidence type="ECO:0000256" key="4">
    <source>
        <dbReference type="ARBA" id="ARBA00022692"/>
    </source>
</evidence>
<comment type="caution">
    <text evidence="10">The sequence shown here is derived from an EMBL/GenBank/DDBJ whole genome shotgun (WGS) entry which is preliminary data.</text>
</comment>
<feature type="transmembrane region" description="Helical" evidence="8">
    <location>
        <begin position="452"/>
        <end position="473"/>
    </location>
</feature>
<dbReference type="GO" id="GO:0016020">
    <property type="term" value="C:membrane"/>
    <property type="evidence" value="ECO:0007669"/>
    <property type="project" value="UniProtKB-SubCell"/>
</dbReference>
<dbReference type="GO" id="GO:0006629">
    <property type="term" value="P:lipid metabolic process"/>
    <property type="evidence" value="ECO:0007669"/>
    <property type="project" value="InterPro"/>
</dbReference>
<evidence type="ECO:0000256" key="2">
    <source>
        <dbReference type="ARBA" id="ARBA00007282"/>
    </source>
</evidence>
<feature type="compositionally biased region" description="Basic and acidic residues" evidence="7">
    <location>
        <begin position="167"/>
        <end position="186"/>
    </location>
</feature>
<feature type="transmembrane region" description="Helical" evidence="8">
    <location>
        <begin position="278"/>
        <end position="295"/>
    </location>
</feature>
<dbReference type="Pfam" id="PF13813">
    <property type="entry name" value="MBOAT_2"/>
    <property type="match status" value="1"/>
</dbReference>
<name>A0A218Z2I1_9HELO</name>
<feature type="transmembrane region" description="Helical" evidence="8">
    <location>
        <begin position="94"/>
        <end position="116"/>
    </location>
</feature>
<keyword evidence="6 8" id="KW-0472">Membrane</keyword>
<evidence type="ECO:0000259" key="9">
    <source>
        <dbReference type="Pfam" id="PF13813"/>
    </source>
</evidence>
<evidence type="ECO:0000256" key="7">
    <source>
        <dbReference type="SAM" id="MobiDB-lite"/>
    </source>
</evidence>
<feature type="region of interest" description="Disordered" evidence="7">
    <location>
        <begin position="141"/>
        <end position="194"/>
    </location>
</feature>
<evidence type="ECO:0000313" key="11">
    <source>
        <dbReference type="Proteomes" id="UP000242519"/>
    </source>
</evidence>
<feature type="compositionally biased region" description="Basic and acidic residues" evidence="7">
    <location>
        <begin position="142"/>
        <end position="152"/>
    </location>
</feature>
<accession>A0A218Z2I1</accession>
<dbReference type="GO" id="GO:0008374">
    <property type="term" value="F:O-acyltransferase activity"/>
    <property type="evidence" value="ECO:0007669"/>
    <property type="project" value="InterPro"/>
</dbReference>
<feature type="transmembrane region" description="Helical" evidence="8">
    <location>
        <begin position="65"/>
        <end position="82"/>
    </location>
</feature>
<dbReference type="InterPro" id="IPR032805">
    <property type="entry name" value="Wax_synthase_dom"/>
</dbReference>
<organism evidence="10 11">
    <name type="scientific">Diplocarpon coronariae</name>
    <dbReference type="NCBI Taxonomy" id="2795749"/>
    <lineage>
        <taxon>Eukaryota</taxon>
        <taxon>Fungi</taxon>
        <taxon>Dikarya</taxon>
        <taxon>Ascomycota</taxon>
        <taxon>Pezizomycotina</taxon>
        <taxon>Leotiomycetes</taxon>
        <taxon>Helotiales</taxon>
        <taxon>Drepanopezizaceae</taxon>
        <taxon>Diplocarpon</taxon>
    </lineage>
</organism>
<keyword evidence="4 8" id="KW-0812">Transmembrane</keyword>
<gene>
    <name evidence="10" type="ORF">B2J93_4568</name>
</gene>
<dbReference type="PANTHER" id="PTHR31595">
    <property type="entry name" value="LONG-CHAIN-ALCOHOL O-FATTY-ACYLTRANSFERASE 3-RELATED"/>
    <property type="match status" value="1"/>
</dbReference>
<dbReference type="InParanoid" id="A0A218Z2I1"/>
<dbReference type="Proteomes" id="UP000242519">
    <property type="component" value="Unassembled WGS sequence"/>
</dbReference>
<sequence length="557" mass="62676">MEKFFPHLTSTGPAPSHRQVMDAYRAAFVQGVADGSIRPLVLPYHFYGCIALVIYLCIPHTKSRLAYAARWPLLLAILAWQWKTTRETSSVSMATAYAAGMVGALGAVLAVTWLVFYKPQFEARRVERMVKGLSTSGVAMERQADSAGHRETNGYTDQSAHGSATGHQERDGSVNLRYREKPDSCKDGASLPSSSGQELEYYWQSYPENFLDRYYWVSDLLINFRLPGWNLVIAPMPALPPFIKTQLGEPVDAKSRSGVSSVGLQRYDTREELFRSRMPMFVVGYFLLDALKVIMMKDPYYIFGPTTYDVPSHLQGYSPLTVGFIREFLSAIAILLSLEMTFLLAPVFICLILGPNRYGLRAEAWYWPGIWGSWSNITEKGLAGLWGGWWHQSFRFVFTAPSNFLIREGFVRAGSPMAKFLALFFAFGISGFLHFAGSASQFPSTHAWHAPIFFTLQALGIALQLTACSILYPTIEKLPRLVRRAGNFMFVFVWLSATGWWLADDFARGGIWLYEPIPISPLRGLGFGVEGDGWWCWEHIGVGWYSGKHWWESGLAL</sequence>
<evidence type="ECO:0000256" key="6">
    <source>
        <dbReference type="ARBA" id="ARBA00023136"/>
    </source>
</evidence>
<keyword evidence="3" id="KW-0808">Transferase</keyword>
<reference evidence="10 11" key="1">
    <citation type="submission" date="2017-04" db="EMBL/GenBank/DDBJ databases">
        <title>Draft genome sequence of Marssonina coronaria NL1: causal agent of apple blotch.</title>
        <authorList>
            <person name="Cheng Q."/>
        </authorList>
    </citation>
    <scope>NUCLEOTIDE SEQUENCE [LARGE SCALE GENOMIC DNA]</scope>
    <source>
        <strain evidence="10 11">NL1</strain>
    </source>
</reference>
<dbReference type="AlphaFoldDB" id="A0A218Z2I1"/>
<dbReference type="EMBL" id="MZNU01000253">
    <property type="protein sequence ID" value="OWP01942.1"/>
    <property type="molecule type" value="Genomic_DNA"/>
</dbReference>